<feature type="transmembrane region" description="Helical" evidence="1">
    <location>
        <begin position="209"/>
        <end position="227"/>
    </location>
</feature>
<evidence type="ECO:0000313" key="2">
    <source>
        <dbReference type="EMBL" id="MBW6440164.1"/>
    </source>
</evidence>
<keyword evidence="3" id="KW-1185">Reference proteome</keyword>
<feature type="transmembrane region" description="Helical" evidence="1">
    <location>
        <begin position="383"/>
        <end position="401"/>
    </location>
</feature>
<feature type="transmembrane region" description="Helical" evidence="1">
    <location>
        <begin position="133"/>
        <end position="156"/>
    </location>
</feature>
<evidence type="ECO:0000313" key="3">
    <source>
        <dbReference type="Proteomes" id="UP001519863"/>
    </source>
</evidence>
<protein>
    <submittedName>
        <fullName evidence="2">Uncharacterized protein</fullName>
    </submittedName>
</protein>
<proteinExistence type="predicted"/>
<dbReference type="RefSeq" id="WP_220149273.1">
    <property type="nucleotide sequence ID" value="NZ_JAHXZI010000038.1"/>
</dbReference>
<feature type="transmembrane region" description="Helical" evidence="1">
    <location>
        <begin position="176"/>
        <end position="197"/>
    </location>
</feature>
<organism evidence="2 3">
    <name type="scientific">Actinoplanes hulinensis</name>
    <dbReference type="NCBI Taxonomy" id="1144547"/>
    <lineage>
        <taxon>Bacteria</taxon>
        <taxon>Bacillati</taxon>
        <taxon>Actinomycetota</taxon>
        <taxon>Actinomycetes</taxon>
        <taxon>Micromonosporales</taxon>
        <taxon>Micromonosporaceae</taxon>
        <taxon>Actinoplanes</taxon>
    </lineage>
</organism>
<feature type="transmembrane region" description="Helical" evidence="1">
    <location>
        <begin position="65"/>
        <end position="84"/>
    </location>
</feature>
<name>A0ABS7BGZ1_9ACTN</name>
<feature type="transmembrane region" description="Helical" evidence="1">
    <location>
        <begin position="104"/>
        <end position="121"/>
    </location>
</feature>
<reference evidence="2 3" key="1">
    <citation type="journal article" date="2013" name="Antonie Van Leeuwenhoek">
        <title>Actinoplanes hulinensis sp. nov., a novel actinomycete isolated from soybean root (Glycine max (L.) Merr).</title>
        <authorList>
            <person name="Shen Y."/>
            <person name="Liu C."/>
            <person name="Wang X."/>
            <person name="Zhao J."/>
            <person name="Jia F."/>
            <person name="Zhang Y."/>
            <person name="Wang L."/>
            <person name="Yang D."/>
            <person name="Xiang W."/>
        </authorList>
    </citation>
    <scope>NUCLEOTIDE SEQUENCE [LARGE SCALE GENOMIC DNA]</scope>
    <source>
        <strain evidence="2 3">NEAU-M9</strain>
    </source>
</reference>
<sequence length="487" mass="50787">MTPSLGASVKPPVGHSITAPADLPLVHGVGESADLPLAHGVGESADLPLAHGVGESADLPLPLDLVLQAGAATLVLSFLIAGLWWREPRLKPSVPRSLGIGHYLRYPVLLLALYVTGYAVVGPRGPENPAPHALFVLLWVGLVPVSMIVGPVWRTVNPLRTLFTLLGLPRRGLRPLPPGTSASAWPAAAFLLAFVWFELVVPHHGDPVAVGLFLLAYAVSQLLLATLRGEEWFARGDSFEVYSDLAGRLSPFRWRPLLSGLAGPTTGEPTSATPVSPVPTSVAPANSVPMPGAAEAPAPSAAAGVAVSTRSRQSLATAGPAAFIAVWWGSTVFDSASSSPAWTTLTRNLGSPLLSGTAGLVLLCLSVFLAVRWTAGRLDVTMSLIPIAAGYTLAHYLSLLITEGPRGLLLLAGSDTTATITPSPPLISAVQIALILIGHAVGVIVAHDRALAEHPGRPLLAVLADEFPMVLFMIGCTWAGLFLLFVR</sequence>
<keyword evidence="1" id="KW-0812">Transmembrane</keyword>
<dbReference type="Proteomes" id="UP001519863">
    <property type="component" value="Unassembled WGS sequence"/>
</dbReference>
<feature type="transmembrane region" description="Helical" evidence="1">
    <location>
        <begin position="467"/>
        <end position="486"/>
    </location>
</feature>
<keyword evidence="1" id="KW-1133">Transmembrane helix</keyword>
<dbReference type="EMBL" id="JAHXZI010000038">
    <property type="protein sequence ID" value="MBW6440164.1"/>
    <property type="molecule type" value="Genomic_DNA"/>
</dbReference>
<feature type="transmembrane region" description="Helical" evidence="1">
    <location>
        <begin position="353"/>
        <end position="371"/>
    </location>
</feature>
<comment type="caution">
    <text evidence="2">The sequence shown here is derived from an EMBL/GenBank/DDBJ whole genome shotgun (WGS) entry which is preliminary data.</text>
</comment>
<keyword evidence="1" id="KW-0472">Membrane</keyword>
<evidence type="ECO:0000256" key="1">
    <source>
        <dbReference type="SAM" id="Phobius"/>
    </source>
</evidence>
<accession>A0ABS7BGZ1</accession>
<gene>
    <name evidence="2" type="ORF">KZ829_41210</name>
</gene>
<feature type="transmembrane region" description="Helical" evidence="1">
    <location>
        <begin position="426"/>
        <end position="446"/>
    </location>
</feature>